<sequence length="148" mass="16700">MSYKIICDLSHKEKLEEFPEFSLGEDAYEIDYIDKNEGPIDFETLEDFDILFIGNIQHTGDGKKDKFSHDELKAIKKFTGEGGGLLLTTGGGGDRDIPMKKGSIRVLYKVTGVRRFWNGIIQEASSNYLVKKSNVHITDLFKHPITKG</sequence>
<reference evidence="1" key="1">
    <citation type="journal article" date="2015" name="Nature">
        <title>Complex archaea that bridge the gap between prokaryotes and eukaryotes.</title>
        <authorList>
            <person name="Spang A."/>
            <person name="Saw J.H."/>
            <person name="Jorgensen S.L."/>
            <person name="Zaremba-Niedzwiedzka K."/>
            <person name="Martijn J."/>
            <person name="Lind A.E."/>
            <person name="van Eijk R."/>
            <person name="Schleper C."/>
            <person name="Guy L."/>
            <person name="Ettema T.J."/>
        </authorList>
    </citation>
    <scope>NUCLEOTIDE SEQUENCE</scope>
</reference>
<dbReference type="SUPFAM" id="SSF52317">
    <property type="entry name" value="Class I glutamine amidotransferase-like"/>
    <property type="match status" value="1"/>
</dbReference>
<evidence type="ECO:0000313" key="1">
    <source>
        <dbReference type="EMBL" id="KKK51827.1"/>
    </source>
</evidence>
<organism evidence="1">
    <name type="scientific">marine sediment metagenome</name>
    <dbReference type="NCBI Taxonomy" id="412755"/>
    <lineage>
        <taxon>unclassified sequences</taxon>
        <taxon>metagenomes</taxon>
        <taxon>ecological metagenomes</taxon>
    </lineage>
</organism>
<dbReference type="EMBL" id="LAZR01067317">
    <property type="protein sequence ID" value="KKK51827.1"/>
    <property type="molecule type" value="Genomic_DNA"/>
</dbReference>
<dbReference type="Gene3D" id="3.40.50.880">
    <property type="match status" value="1"/>
</dbReference>
<dbReference type="InterPro" id="IPR029062">
    <property type="entry name" value="Class_I_gatase-like"/>
</dbReference>
<protein>
    <recommendedName>
        <fullName evidence="2">Glutamine amidotransferase domain-containing protein</fullName>
    </recommendedName>
</protein>
<evidence type="ECO:0008006" key="2">
    <source>
        <dbReference type="Google" id="ProtNLM"/>
    </source>
</evidence>
<proteinExistence type="predicted"/>
<accession>A0A0F8W524</accession>
<dbReference type="AlphaFoldDB" id="A0A0F8W524"/>
<gene>
    <name evidence="1" type="ORF">LCGC14_3111070</name>
</gene>
<feature type="non-terminal residue" evidence="1">
    <location>
        <position position="148"/>
    </location>
</feature>
<comment type="caution">
    <text evidence="1">The sequence shown here is derived from an EMBL/GenBank/DDBJ whole genome shotgun (WGS) entry which is preliminary data.</text>
</comment>
<name>A0A0F8W524_9ZZZZ</name>